<dbReference type="RefSeq" id="WP_367886701.1">
    <property type="nucleotide sequence ID" value="NZ_CP130612.1"/>
</dbReference>
<dbReference type="Proteomes" id="UP001229955">
    <property type="component" value="Chromosome"/>
</dbReference>
<sequence length="506" mass="55051">MTDAAKTDDVTMLQRQAVAITMIATALRMVLAARLPLVADEAYYWEWSRHLAFGYFDHPPAIAWLIASGTAIFGDVPLGVRFFPVLCGAMAAFALAELTERLAGVRASRFAALLLAATPFTIGFVLATPDAPLLAALAMTLMLVERAIDPTATARQALLAWAGAGVAIGIAMASKFTAVFVPMALLLACVIHPALRIHLKRPGAYVAVAVASLVMLPVLQWNATHEWIAFRFQLGHGLNAVGNGSWWQRELELIGGQLGLVTPILFVLLVRAIWRDYNPNGEPRRFALAQVALFCLGFFIYSATRRRVEANWPAIGWLPALALLAAATQELRSVWERRALWLAGALTALVLAHIAFPFLPIAPRKDPGARLRGWDALATAVRADSTTAARFVAAARYQEAALIAWHDPAHPAVSAINLLGRRNQYDLWPRFQDVAIPGATLVLVVPDTSQRPALVDTLRAHFGSATPGALAAVTYRGDTLTLRRVWTLADWRGTWPADPNDPLKNR</sequence>
<evidence type="ECO:0000256" key="5">
    <source>
        <dbReference type="ARBA" id="ARBA00022692"/>
    </source>
</evidence>
<name>A0AA49Q3L0_9BACT</name>
<dbReference type="EC" id="2.4.-.-" evidence="10"/>
<organism evidence="10">
    <name type="scientific">Pseudogemmatithrix spongiicola</name>
    <dbReference type="NCBI Taxonomy" id="3062599"/>
    <lineage>
        <taxon>Bacteria</taxon>
        <taxon>Pseudomonadati</taxon>
        <taxon>Gemmatimonadota</taxon>
        <taxon>Gemmatimonadia</taxon>
        <taxon>Gemmatimonadales</taxon>
        <taxon>Gemmatimonadaceae</taxon>
        <taxon>Pseudogemmatithrix</taxon>
    </lineage>
</organism>
<evidence type="ECO:0000256" key="7">
    <source>
        <dbReference type="ARBA" id="ARBA00023136"/>
    </source>
</evidence>
<dbReference type="EMBL" id="CP130613">
    <property type="protein sequence ID" value="WKW13901.1"/>
    <property type="molecule type" value="Genomic_DNA"/>
</dbReference>
<evidence type="ECO:0000313" key="10">
    <source>
        <dbReference type="EMBL" id="WKW10991.1"/>
    </source>
</evidence>
<keyword evidence="5 8" id="KW-0812">Transmembrane</keyword>
<dbReference type="InterPro" id="IPR038731">
    <property type="entry name" value="RgtA/B/C-like"/>
</dbReference>
<feature type="transmembrane region" description="Helical" evidence="8">
    <location>
        <begin position="254"/>
        <end position="274"/>
    </location>
</feature>
<evidence type="ECO:0000256" key="2">
    <source>
        <dbReference type="ARBA" id="ARBA00022475"/>
    </source>
</evidence>
<feature type="transmembrane region" description="Helical" evidence="8">
    <location>
        <begin position="339"/>
        <end position="359"/>
    </location>
</feature>
<evidence type="ECO:0000256" key="1">
    <source>
        <dbReference type="ARBA" id="ARBA00004651"/>
    </source>
</evidence>
<dbReference type="EMBL" id="CP130612">
    <property type="protein sequence ID" value="WKW10991.1"/>
    <property type="molecule type" value="Genomic_DNA"/>
</dbReference>
<keyword evidence="3 10" id="KW-0328">Glycosyltransferase</keyword>
<keyword evidence="12" id="KW-1185">Reference proteome</keyword>
<dbReference type="PANTHER" id="PTHR33908:SF11">
    <property type="entry name" value="MEMBRANE PROTEIN"/>
    <property type="match status" value="1"/>
</dbReference>
<keyword evidence="2" id="KW-1003">Cell membrane</keyword>
<dbReference type="KEGG" id="pspc:Strain318_000225"/>
<protein>
    <submittedName>
        <fullName evidence="10">Glycosyltransferase family 39 protein</fullName>
        <ecNumber evidence="10">2.4.-.-</ecNumber>
    </submittedName>
</protein>
<evidence type="ECO:0000313" key="12">
    <source>
        <dbReference type="Proteomes" id="UP001229955"/>
    </source>
</evidence>
<evidence type="ECO:0000256" key="3">
    <source>
        <dbReference type="ARBA" id="ARBA00022676"/>
    </source>
</evidence>
<keyword evidence="4 10" id="KW-0808">Transferase</keyword>
<reference evidence="10" key="1">
    <citation type="submission" date="2023-07" db="EMBL/GenBank/DDBJ databases">
        <authorList>
            <person name="Haufschild T."/>
            <person name="Kallscheuer N."/>
            <person name="Hammer J."/>
            <person name="Kohn T."/>
            <person name="Kabuu M."/>
            <person name="Jogler M."/>
            <person name="Wohfarth N."/>
            <person name="Heuer A."/>
            <person name="Rohde M."/>
            <person name="van Teeseling M.C.F."/>
            <person name="Jogler C."/>
        </authorList>
    </citation>
    <scope>NUCLEOTIDE SEQUENCE</scope>
    <source>
        <strain evidence="10">Strain 138</strain>
        <strain evidence="11">Strain 318</strain>
    </source>
</reference>
<evidence type="ECO:0000259" key="9">
    <source>
        <dbReference type="Pfam" id="PF13231"/>
    </source>
</evidence>
<feature type="transmembrane region" description="Helical" evidence="8">
    <location>
        <begin position="310"/>
        <end position="327"/>
    </location>
</feature>
<dbReference type="PANTHER" id="PTHR33908">
    <property type="entry name" value="MANNOSYLTRANSFERASE YKCB-RELATED"/>
    <property type="match status" value="1"/>
</dbReference>
<gene>
    <name evidence="10" type="ORF">Strain138_000225</name>
    <name evidence="11" type="ORF">Strain318_000225</name>
</gene>
<accession>A0AA49Q6L0</accession>
<feature type="transmembrane region" description="Helical" evidence="8">
    <location>
        <begin position="51"/>
        <end position="73"/>
    </location>
</feature>
<comment type="subcellular location">
    <subcellularLocation>
        <location evidence="1">Cell membrane</location>
        <topology evidence="1">Multi-pass membrane protein</topology>
    </subcellularLocation>
</comment>
<feature type="domain" description="Glycosyltransferase RgtA/B/C/D-like" evidence="9">
    <location>
        <begin position="57"/>
        <end position="221"/>
    </location>
</feature>
<accession>A0AA49Q3L0</accession>
<feature type="transmembrane region" description="Helical" evidence="8">
    <location>
        <begin position="158"/>
        <end position="191"/>
    </location>
</feature>
<evidence type="ECO:0000256" key="4">
    <source>
        <dbReference type="ARBA" id="ARBA00022679"/>
    </source>
</evidence>
<dbReference type="GO" id="GO:0016763">
    <property type="term" value="F:pentosyltransferase activity"/>
    <property type="evidence" value="ECO:0007669"/>
    <property type="project" value="TreeGrafter"/>
</dbReference>
<keyword evidence="7 8" id="KW-0472">Membrane</keyword>
<evidence type="ECO:0000256" key="6">
    <source>
        <dbReference type="ARBA" id="ARBA00022989"/>
    </source>
</evidence>
<dbReference type="Pfam" id="PF13231">
    <property type="entry name" value="PMT_2"/>
    <property type="match status" value="1"/>
</dbReference>
<dbReference type="AlphaFoldDB" id="A0AA49Q3L0"/>
<feature type="transmembrane region" description="Helical" evidence="8">
    <location>
        <begin position="17"/>
        <end position="39"/>
    </location>
</feature>
<feature type="transmembrane region" description="Helical" evidence="8">
    <location>
        <begin position="203"/>
        <end position="223"/>
    </location>
</feature>
<feature type="transmembrane region" description="Helical" evidence="8">
    <location>
        <begin position="286"/>
        <end position="304"/>
    </location>
</feature>
<evidence type="ECO:0000313" key="11">
    <source>
        <dbReference type="EMBL" id="WKW13901.1"/>
    </source>
</evidence>
<proteinExistence type="predicted"/>
<dbReference type="GO" id="GO:0005886">
    <property type="term" value="C:plasma membrane"/>
    <property type="evidence" value="ECO:0007669"/>
    <property type="project" value="UniProtKB-SubCell"/>
</dbReference>
<feature type="transmembrane region" description="Helical" evidence="8">
    <location>
        <begin position="110"/>
        <end position="138"/>
    </location>
</feature>
<evidence type="ECO:0000256" key="8">
    <source>
        <dbReference type="SAM" id="Phobius"/>
    </source>
</evidence>
<dbReference type="InterPro" id="IPR050297">
    <property type="entry name" value="LipidA_mod_glycosyltrf_83"/>
</dbReference>
<dbReference type="GO" id="GO:0009103">
    <property type="term" value="P:lipopolysaccharide biosynthetic process"/>
    <property type="evidence" value="ECO:0007669"/>
    <property type="project" value="UniProtKB-ARBA"/>
</dbReference>
<keyword evidence="6 8" id="KW-1133">Transmembrane helix</keyword>